<organism evidence="3 4">
    <name type="scientific">Colletotrichum trifolii</name>
    <dbReference type="NCBI Taxonomy" id="5466"/>
    <lineage>
        <taxon>Eukaryota</taxon>
        <taxon>Fungi</taxon>
        <taxon>Dikarya</taxon>
        <taxon>Ascomycota</taxon>
        <taxon>Pezizomycotina</taxon>
        <taxon>Sordariomycetes</taxon>
        <taxon>Hypocreomycetidae</taxon>
        <taxon>Glomerellales</taxon>
        <taxon>Glomerellaceae</taxon>
        <taxon>Colletotrichum</taxon>
        <taxon>Colletotrichum orbiculare species complex</taxon>
    </lineage>
</organism>
<gene>
    <name evidence="3" type="ORF">CTRI78_v010410</name>
</gene>
<reference evidence="3 4" key="1">
    <citation type="submission" date="2018-12" db="EMBL/GenBank/DDBJ databases">
        <title>Genome sequence and assembly of Colletotrichum trifolii.</title>
        <authorList>
            <person name="Gan P."/>
            <person name="Shirasu K."/>
        </authorList>
    </citation>
    <scope>NUCLEOTIDE SEQUENCE [LARGE SCALE GENOMIC DNA]</scope>
    <source>
        <strain evidence="3 4">543-2</strain>
    </source>
</reference>
<name>A0A4R8QLQ4_COLTR</name>
<accession>A0A4R8QLQ4</accession>
<dbReference type="InterPro" id="IPR013595">
    <property type="entry name" value="Pept_S33_TAP-like_C"/>
</dbReference>
<dbReference type="STRING" id="5466.A0A4R8QLQ4"/>
<keyword evidence="4" id="KW-1185">Reference proteome</keyword>
<evidence type="ECO:0000259" key="2">
    <source>
        <dbReference type="Pfam" id="PF08386"/>
    </source>
</evidence>
<dbReference type="AlphaFoldDB" id="A0A4R8QLQ4"/>
<feature type="domain" description="Peptidase S33 tripeptidyl aminopeptidase-like C-terminal" evidence="2">
    <location>
        <begin position="344"/>
        <end position="438"/>
    </location>
</feature>
<comment type="caution">
    <text evidence="3">The sequence shown here is derived from an EMBL/GenBank/DDBJ whole genome shotgun (WGS) entry which is preliminary data.</text>
</comment>
<dbReference type="Pfam" id="PF08386">
    <property type="entry name" value="Abhydrolase_4"/>
    <property type="match status" value="1"/>
</dbReference>
<keyword evidence="1" id="KW-0732">Signal</keyword>
<evidence type="ECO:0000313" key="3">
    <source>
        <dbReference type="EMBL" id="TDZ39947.1"/>
    </source>
</evidence>
<dbReference type="InterPro" id="IPR029058">
    <property type="entry name" value="AB_hydrolase_fold"/>
</dbReference>
<feature type="signal peptide" evidence="1">
    <location>
        <begin position="1"/>
        <end position="20"/>
    </location>
</feature>
<sequence length="454" mass="48954">MRFFLASALFDVGMVLSVQAQNPHHTVDANVFGSIKTSTELDWHDFCTIFKCARLKASGIEPSSQPVPNIIKVHAKLDGPRKPKVFKNKCGQHIVDLAIVKLPYVPIAGGPAHQGAVHVSLGGWSSSSTNFLVRFGEDYAPLVAGYDLLAIDYRGWGWTTPSFRCFAAEDERQKFKLAEPQLRNGEDVGRFMGTYSNAVDHYTVMKAENRTKMGVWGVSSGAHLGQTIAALYPEVTRNFDWSALHKFLTVSLHGPGWFPLLAGVFAELEAGTVGPAISGALASALNLAPASLPLLTEDAPFDGILSGVCLDEARHIRSKGEFQTYFKSMTDSAASVAPIFAGWRLVCSKWKIDPINKHEDSSFGAVKTKGKIVVLSDVGDPASSIQGAKGVAARFKPSVLVKNLAAGYTSFAAANNCLFGVFYGFFVLSQMPEDGYTCGEVFAPAFGVQILSSF</sequence>
<proteinExistence type="predicted"/>
<dbReference type="Gene3D" id="3.40.50.1820">
    <property type="entry name" value="alpha/beta hydrolase"/>
    <property type="match status" value="1"/>
</dbReference>
<feature type="chain" id="PRO_5020872858" description="Peptidase S33 tripeptidyl aminopeptidase-like C-terminal domain-containing protein" evidence="1">
    <location>
        <begin position="21"/>
        <end position="454"/>
    </location>
</feature>
<evidence type="ECO:0000256" key="1">
    <source>
        <dbReference type="SAM" id="SignalP"/>
    </source>
</evidence>
<dbReference type="EMBL" id="RYZW01000167">
    <property type="protein sequence ID" value="TDZ39947.1"/>
    <property type="molecule type" value="Genomic_DNA"/>
</dbReference>
<dbReference type="SUPFAM" id="SSF53474">
    <property type="entry name" value="alpha/beta-Hydrolases"/>
    <property type="match status" value="1"/>
</dbReference>
<dbReference type="Proteomes" id="UP000295703">
    <property type="component" value="Unassembled WGS sequence"/>
</dbReference>
<evidence type="ECO:0000313" key="4">
    <source>
        <dbReference type="Proteomes" id="UP000295703"/>
    </source>
</evidence>
<protein>
    <recommendedName>
        <fullName evidence="2">Peptidase S33 tripeptidyl aminopeptidase-like C-terminal domain-containing protein</fullName>
    </recommendedName>
</protein>